<gene>
    <name evidence="2" type="ORF">AF331_06920</name>
</gene>
<proteinExistence type="predicted"/>
<accession>A0A0M0GRT4</accession>
<dbReference type="AlphaFoldDB" id="A0A0M0GRT4"/>
<dbReference type="PANTHER" id="PTHR40061:SF1">
    <property type="entry name" value="SPORULATION PROTEIN YLMC-RELATED"/>
    <property type="match status" value="1"/>
</dbReference>
<dbReference type="SUPFAM" id="SSF50346">
    <property type="entry name" value="PRC-barrel domain"/>
    <property type="match status" value="1"/>
</dbReference>
<dbReference type="Pfam" id="PF05239">
    <property type="entry name" value="PRC"/>
    <property type="match status" value="1"/>
</dbReference>
<dbReference type="PANTHER" id="PTHR40061">
    <property type="entry name" value="SPORULATION PROTEIN YLMC-RELATED"/>
    <property type="match status" value="1"/>
</dbReference>
<dbReference type="NCBIfam" id="TIGR02888">
    <property type="entry name" value="spore_YlmC_YmxH"/>
    <property type="match status" value="1"/>
</dbReference>
<evidence type="ECO:0000313" key="2">
    <source>
        <dbReference type="EMBL" id="KON92182.1"/>
    </source>
</evidence>
<dbReference type="InterPro" id="IPR011033">
    <property type="entry name" value="PRC_barrel-like_sf"/>
</dbReference>
<dbReference type="RefSeq" id="WP_053427363.1">
    <property type="nucleotide sequence ID" value="NZ_BSED01000358.1"/>
</dbReference>
<dbReference type="InterPro" id="IPR014238">
    <property type="entry name" value="Spore_YlmC/YmxH"/>
</dbReference>
<keyword evidence="3" id="KW-1185">Reference proteome</keyword>
<dbReference type="InterPro" id="IPR027275">
    <property type="entry name" value="PRC-brl_dom"/>
</dbReference>
<comment type="caution">
    <text evidence="2">The sequence shown here is derived from an EMBL/GenBank/DDBJ whole genome shotgun (WGS) entry which is preliminary data.</text>
</comment>
<organism evidence="2 3">
    <name type="scientific">Rossellomorea marisflavi</name>
    <dbReference type="NCBI Taxonomy" id="189381"/>
    <lineage>
        <taxon>Bacteria</taxon>
        <taxon>Bacillati</taxon>
        <taxon>Bacillota</taxon>
        <taxon>Bacilli</taxon>
        <taxon>Bacillales</taxon>
        <taxon>Bacillaceae</taxon>
        <taxon>Rossellomorea</taxon>
    </lineage>
</organism>
<dbReference type="Proteomes" id="UP000037405">
    <property type="component" value="Unassembled WGS sequence"/>
</dbReference>
<dbReference type="EMBL" id="LGUE01000001">
    <property type="protein sequence ID" value="KON92182.1"/>
    <property type="molecule type" value="Genomic_DNA"/>
</dbReference>
<feature type="domain" description="PRC-barrel" evidence="1">
    <location>
        <begin position="2"/>
        <end position="78"/>
    </location>
</feature>
<evidence type="ECO:0000313" key="3">
    <source>
        <dbReference type="Proteomes" id="UP000037405"/>
    </source>
</evidence>
<evidence type="ECO:0000259" key="1">
    <source>
        <dbReference type="Pfam" id="PF05239"/>
    </source>
</evidence>
<reference evidence="3" key="1">
    <citation type="submission" date="2015-07" db="EMBL/GenBank/DDBJ databases">
        <title>Fjat-14235 jcm11544.</title>
        <authorList>
            <person name="Liu B."/>
            <person name="Wang J."/>
            <person name="Zhu Y."/>
            <person name="Liu G."/>
            <person name="Chen Q."/>
            <person name="Chen Z."/>
            <person name="Lan J."/>
            <person name="Che J."/>
            <person name="Ge C."/>
            <person name="Shi H."/>
            <person name="Pan Z."/>
            <person name="Liu X."/>
        </authorList>
    </citation>
    <scope>NUCLEOTIDE SEQUENCE [LARGE SCALE GENOMIC DNA]</scope>
    <source>
        <strain evidence="3">JCM 11544</strain>
    </source>
</reference>
<sequence length="98" mass="10936">MVRISEFQVKDVVSVSDGRKLGNITDIEINLDSGRIEAIVIGGGGKLLGFFGKDEEVVVPWNNIVKIGEDVILVRYKEQQDHYYKQAQLEGPESTTDK</sequence>
<name>A0A0M0GRT4_9BACI</name>
<dbReference type="STRING" id="189381.GCA_900166615_02892"/>
<dbReference type="OrthoDB" id="6024937at2"/>
<dbReference type="Gene3D" id="2.30.30.240">
    <property type="entry name" value="PRC-barrel domain"/>
    <property type="match status" value="1"/>
</dbReference>
<protein>
    <recommendedName>
        <fullName evidence="1">PRC-barrel domain-containing protein</fullName>
    </recommendedName>
</protein>
<dbReference type="PATRIC" id="fig|189381.12.peg.1531"/>